<dbReference type="InterPro" id="IPR043502">
    <property type="entry name" value="DNA/RNA_pol_sf"/>
</dbReference>
<keyword evidence="3" id="KW-1185">Reference proteome</keyword>
<sequence length="172" mass="20292">MERAREYQKKLYLCFIDYTKAFDCIKHANIWVALREIAVLVHLIKLIRSLNDNQEATVRTRYGDTEWFKIKKGTRQGCILSPLLFKLYMEVIMRKLDLDNWSIGVKVNGRTISNRRYADDMTLLAERPKEADPEAERRKHGNCRTRTWTYVTYHPHISFSPRETPNLATDGL</sequence>
<feature type="domain" description="Reverse transcriptase" evidence="1">
    <location>
        <begin position="1"/>
        <end position="172"/>
    </location>
</feature>
<dbReference type="AlphaFoldDB" id="A0AAD8ZRE1"/>
<dbReference type="SUPFAM" id="SSF56672">
    <property type="entry name" value="DNA/RNA polymerases"/>
    <property type="match status" value="1"/>
</dbReference>
<evidence type="ECO:0000313" key="2">
    <source>
        <dbReference type="EMBL" id="KAK1803916.1"/>
    </source>
</evidence>
<dbReference type="PROSITE" id="PS50878">
    <property type="entry name" value="RT_POL"/>
    <property type="match status" value="1"/>
</dbReference>
<dbReference type="PANTHER" id="PTHR47027">
    <property type="entry name" value="REVERSE TRANSCRIPTASE DOMAIN-CONTAINING PROTEIN"/>
    <property type="match status" value="1"/>
</dbReference>
<reference evidence="2" key="1">
    <citation type="submission" date="2023-03" db="EMBL/GenBank/DDBJ databases">
        <title>Electrophorus voltai genome.</title>
        <authorList>
            <person name="Bian C."/>
        </authorList>
    </citation>
    <scope>NUCLEOTIDE SEQUENCE</scope>
    <source>
        <strain evidence="2">CB-2022</strain>
        <tissue evidence="2">Muscle</tissue>
    </source>
</reference>
<name>A0AAD8ZRE1_9TELE</name>
<dbReference type="Pfam" id="PF00078">
    <property type="entry name" value="RVT_1"/>
    <property type="match status" value="1"/>
</dbReference>
<dbReference type="EMBL" id="JAROKS010000004">
    <property type="protein sequence ID" value="KAK1803916.1"/>
    <property type="molecule type" value="Genomic_DNA"/>
</dbReference>
<dbReference type="PANTHER" id="PTHR47027:SF8">
    <property type="entry name" value="RIBONUCLEASE H"/>
    <property type="match status" value="1"/>
</dbReference>
<gene>
    <name evidence="2" type="ORF">P4O66_003856</name>
</gene>
<comment type="caution">
    <text evidence="2">The sequence shown here is derived from an EMBL/GenBank/DDBJ whole genome shotgun (WGS) entry which is preliminary data.</text>
</comment>
<dbReference type="Proteomes" id="UP001239994">
    <property type="component" value="Unassembled WGS sequence"/>
</dbReference>
<protein>
    <recommendedName>
        <fullName evidence="1">Reverse transcriptase domain-containing protein</fullName>
    </recommendedName>
</protein>
<evidence type="ECO:0000259" key="1">
    <source>
        <dbReference type="PROSITE" id="PS50878"/>
    </source>
</evidence>
<evidence type="ECO:0000313" key="3">
    <source>
        <dbReference type="Proteomes" id="UP001239994"/>
    </source>
</evidence>
<organism evidence="2 3">
    <name type="scientific">Electrophorus voltai</name>
    <dbReference type="NCBI Taxonomy" id="2609070"/>
    <lineage>
        <taxon>Eukaryota</taxon>
        <taxon>Metazoa</taxon>
        <taxon>Chordata</taxon>
        <taxon>Craniata</taxon>
        <taxon>Vertebrata</taxon>
        <taxon>Euteleostomi</taxon>
        <taxon>Actinopterygii</taxon>
        <taxon>Neopterygii</taxon>
        <taxon>Teleostei</taxon>
        <taxon>Ostariophysi</taxon>
        <taxon>Gymnotiformes</taxon>
        <taxon>Gymnotoidei</taxon>
        <taxon>Gymnotidae</taxon>
        <taxon>Electrophorus</taxon>
    </lineage>
</organism>
<accession>A0AAD8ZRE1</accession>
<proteinExistence type="predicted"/>
<dbReference type="InterPro" id="IPR000477">
    <property type="entry name" value="RT_dom"/>
</dbReference>